<dbReference type="GO" id="GO:0005681">
    <property type="term" value="C:spliceosomal complex"/>
    <property type="evidence" value="ECO:0007669"/>
    <property type="project" value="UniProtKB-KW"/>
</dbReference>
<keyword evidence="1 6" id="KW-0479">Metal-binding</keyword>
<evidence type="ECO:0000256" key="2">
    <source>
        <dbReference type="ARBA" id="ARBA00022771"/>
    </source>
</evidence>
<comment type="subcellular location">
    <subcellularLocation>
        <location evidence="6">Nucleus</location>
    </subcellularLocation>
</comment>
<keyword evidence="6" id="KW-0539">Nucleus</keyword>
<protein>
    <recommendedName>
        <fullName evidence="6">Branchpoint-bridging protein</fullName>
    </recommendedName>
</protein>
<evidence type="ECO:0000256" key="3">
    <source>
        <dbReference type="ARBA" id="ARBA00022833"/>
    </source>
</evidence>
<feature type="region of interest" description="Disordered" evidence="7">
    <location>
        <begin position="355"/>
        <end position="397"/>
    </location>
</feature>
<accession>A0A8J6CD25</accession>
<dbReference type="EMBL" id="JAGTXO010000001">
    <property type="protein sequence ID" value="KAG8470512.1"/>
    <property type="molecule type" value="Genomic_DNA"/>
</dbReference>
<comment type="similarity">
    <text evidence="6">Belongs to the BBP/SF1 family.</text>
</comment>
<dbReference type="Proteomes" id="UP000751190">
    <property type="component" value="Unassembled WGS sequence"/>
</dbReference>
<evidence type="ECO:0000256" key="7">
    <source>
        <dbReference type="SAM" id="MobiDB-lite"/>
    </source>
</evidence>
<feature type="compositionally biased region" description="Low complexity" evidence="7">
    <location>
        <begin position="441"/>
        <end position="458"/>
    </location>
</feature>
<evidence type="ECO:0000259" key="8">
    <source>
        <dbReference type="SMART" id="SM00322"/>
    </source>
</evidence>
<feature type="compositionally biased region" description="Pro residues" evidence="7">
    <location>
        <begin position="626"/>
        <end position="664"/>
    </location>
</feature>
<dbReference type="GO" id="GO:0008270">
    <property type="term" value="F:zinc ion binding"/>
    <property type="evidence" value="ECO:0007669"/>
    <property type="project" value="UniProtKB-UniRule"/>
</dbReference>
<evidence type="ECO:0000256" key="4">
    <source>
        <dbReference type="ARBA" id="ARBA00022884"/>
    </source>
</evidence>
<dbReference type="InterPro" id="IPR036612">
    <property type="entry name" value="KH_dom_type_1_sf"/>
</dbReference>
<comment type="function">
    <text evidence="6">Necessary for the splicing of pre-mRNA. Has a role in the recognition of the branch site (5'-UACUAAC-3'), the pyrimidine tract and the 3'-splice site at the 3'-end of introns.</text>
</comment>
<feature type="compositionally biased region" description="Gly residues" evidence="7">
    <location>
        <begin position="417"/>
        <end position="440"/>
    </location>
</feature>
<dbReference type="InterPro" id="IPR045071">
    <property type="entry name" value="BBP-like"/>
</dbReference>
<dbReference type="PANTHER" id="PTHR11208:SF45">
    <property type="entry name" value="SPLICING FACTOR 1"/>
    <property type="match status" value="1"/>
</dbReference>
<dbReference type="GO" id="GO:0003729">
    <property type="term" value="F:mRNA binding"/>
    <property type="evidence" value="ECO:0007669"/>
    <property type="project" value="TreeGrafter"/>
</dbReference>
<dbReference type="GO" id="GO:0045131">
    <property type="term" value="F:pre-mRNA branch point binding"/>
    <property type="evidence" value="ECO:0007669"/>
    <property type="project" value="UniProtKB-UniRule"/>
</dbReference>
<dbReference type="Pfam" id="PF16275">
    <property type="entry name" value="SF1-HH"/>
    <property type="match status" value="1"/>
</dbReference>
<name>A0A8J6CD25_DIALT</name>
<dbReference type="Gene3D" id="6.10.140.1790">
    <property type="match status" value="1"/>
</dbReference>
<dbReference type="SMART" id="SM00322">
    <property type="entry name" value="KH"/>
    <property type="match status" value="1"/>
</dbReference>
<dbReference type="AlphaFoldDB" id="A0A8J6CD25"/>
<feature type="compositionally biased region" description="Low complexity" evidence="7">
    <location>
        <begin position="73"/>
        <end position="82"/>
    </location>
</feature>
<gene>
    <name evidence="9" type="ORF">KFE25_008933</name>
</gene>
<dbReference type="PANTHER" id="PTHR11208">
    <property type="entry name" value="RNA-BINDING PROTEIN RELATED"/>
    <property type="match status" value="1"/>
</dbReference>
<feature type="compositionally biased region" description="Low complexity" evidence="7">
    <location>
        <begin position="1"/>
        <end position="47"/>
    </location>
</feature>
<dbReference type="InterPro" id="IPR004087">
    <property type="entry name" value="KH_dom"/>
</dbReference>
<comment type="caution">
    <text evidence="9">The sequence shown here is derived from an EMBL/GenBank/DDBJ whole genome shotgun (WGS) entry which is preliminary data.</text>
</comment>
<dbReference type="Gene3D" id="3.30.1370.10">
    <property type="entry name" value="K Homology domain, type 1"/>
    <property type="match status" value="1"/>
</dbReference>
<dbReference type="InterPro" id="IPR047086">
    <property type="entry name" value="SF1-HH_sf"/>
</dbReference>
<proteinExistence type="inferred from homology"/>
<keyword evidence="2 6" id="KW-0863">Zinc-finger</keyword>
<reference evidence="9" key="1">
    <citation type="submission" date="2021-05" db="EMBL/GenBank/DDBJ databases">
        <title>The genome of the haptophyte Pavlova lutheri (Diacronema luteri, Pavlovales) - a model for lipid biosynthesis in eukaryotic algae.</title>
        <authorList>
            <person name="Hulatt C.J."/>
            <person name="Posewitz M.C."/>
        </authorList>
    </citation>
    <scope>NUCLEOTIDE SEQUENCE</scope>
    <source>
        <strain evidence="9">NIVA-4/92</strain>
    </source>
</reference>
<feature type="compositionally biased region" description="Pro residues" evidence="7">
    <location>
        <begin position="372"/>
        <end position="382"/>
    </location>
</feature>
<dbReference type="GO" id="GO:0000398">
    <property type="term" value="P:mRNA splicing, via spliceosome"/>
    <property type="evidence" value="ECO:0007669"/>
    <property type="project" value="UniProtKB-UniRule"/>
</dbReference>
<evidence type="ECO:0000313" key="9">
    <source>
        <dbReference type="EMBL" id="KAG8470512.1"/>
    </source>
</evidence>
<feature type="region of interest" description="Disordered" evidence="7">
    <location>
        <begin position="414"/>
        <end position="461"/>
    </location>
</feature>
<organism evidence="9 10">
    <name type="scientific">Diacronema lutheri</name>
    <name type="common">Unicellular marine alga</name>
    <name type="synonym">Monochrysis lutheri</name>
    <dbReference type="NCBI Taxonomy" id="2081491"/>
    <lineage>
        <taxon>Eukaryota</taxon>
        <taxon>Haptista</taxon>
        <taxon>Haptophyta</taxon>
        <taxon>Pavlovophyceae</taxon>
        <taxon>Pavlovales</taxon>
        <taxon>Pavlovaceae</taxon>
        <taxon>Diacronema</taxon>
    </lineage>
</organism>
<dbReference type="SUPFAM" id="SSF54791">
    <property type="entry name" value="Eukaryotic type KH-domain (KH-domain type I)"/>
    <property type="match status" value="1"/>
</dbReference>
<evidence type="ECO:0000313" key="10">
    <source>
        <dbReference type="Proteomes" id="UP000751190"/>
    </source>
</evidence>
<feature type="region of interest" description="Disordered" evidence="7">
    <location>
        <begin position="1"/>
        <end position="82"/>
    </location>
</feature>
<sequence>MPTGAAPHEAAPAAAAEGAAPASAAEEAADEAAPASATQEAAPAAAPLSKRSRWSTNGEGSADGGGKRQSRWANKAAVAPAAPQPLTSTALALATPGEMLGAALAMGIPIPVFSAMPDDRRRALIAAKYQIDQIDRKLALDDCGVSDVPHGARSPSPEPVFDDMGSRLNTREQRERTKLLRQREELMKQMRPPDPPKPVGKRLLKLPIPFDQYPGYNFFGSIIGPRGSNQKKMERESGARIWVRGKGSVKEGSRPHDGRDISGQEDEPMHVLIEAPDDESMAKARKLVETILDPTNEYTKAAREEQLRTLAVLNGTALEDERPDVVGMSTRLAAGADRGPFGGGFGANGARPWEVGGSGAPAPWEVQDGPARPLPPPPPHMPPTGGAGANGAGAADGRASTLDSEFEAFLAELGENASGGGGGGGGGGIGGGGSGGGRGGAPEAPWAAADSAGAHGDAVNGHRTVHAGGVAAPWGAPPPPSQPARAAAPTPILAGLPLPPPPPPGACCAGGFGGGCAGGYGGGCAGGYGGSCAGGYGGSCAGGCGGSCAGGGYGCGGYGSGAYLPSPPPPPPASYGQSSGMGGMGYAHDGGPMSCAAGAAYYDMQPSTQPPPQFAPPQMGSHMLPPAGPPPPAPPGMLPPPGPPPAPPPGMLPPPGPPPPPPPGMLGSLEAFQRYH</sequence>
<keyword evidence="6" id="KW-0747">Spliceosome</keyword>
<evidence type="ECO:0000256" key="6">
    <source>
        <dbReference type="RuleBase" id="RU367126"/>
    </source>
</evidence>
<keyword evidence="6" id="KW-0508">mRNA splicing</keyword>
<keyword evidence="4 5" id="KW-0694">RNA-binding</keyword>
<feature type="domain" description="K Homology" evidence="8">
    <location>
        <begin position="200"/>
        <end position="293"/>
    </location>
</feature>
<evidence type="ECO:0000256" key="1">
    <source>
        <dbReference type="ARBA" id="ARBA00022723"/>
    </source>
</evidence>
<keyword evidence="3 6" id="KW-0862">Zinc</keyword>
<dbReference type="OrthoDB" id="10021397at2759"/>
<dbReference type="InterPro" id="IPR055256">
    <property type="entry name" value="KH_1_KHDC4/BBP-like"/>
</dbReference>
<dbReference type="InterPro" id="IPR032570">
    <property type="entry name" value="SF1-HH"/>
</dbReference>
<keyword evidence="6" id="KW-0507">mRNA processing</keyword>
<evidence type="ECO:0000256" key="5">
    <source>
        <dbReference type="PROSITE-ProRule" id="PRU00117"/>
    </source>
</evidence>
<feature type="region of interest" description="Disordered" evidence="7">
    <location>
        <begin position="606"/>
        <end position="676"/>
    </location>
</feature>
<dbReference type="Pfam" id="PF22675">
    <property type="entry name" value="KH-I_KHDC4-BBP"/>
    <property type="match status" value="1"/>
</dbReference>
<dbReference type="OMA" id="QHNENSC"/>
<keyword evidence="10" id="KW-1185">Reference proteome</keyword>
<dbReference type="PROSITE" id="PS50084">
    <property type="entry name" value="KH_TYPE_1"/>
    <property type="match status" value="1"/>
</dbReference>
<dbReference type="CDD" id="cd02395">
    <property type="entry name" value="KH-I_BBP"/>
    <property type="match status" value="1"/>
</dbReference>
<dbReference type="GO" id="GO:0048024">
    <property type="term" value="P:regulation of mRNA splicing, via spliceosome"/>
    <property type="evidence" value="ECO:0007669"/>
    <property type="project" value="TreeGrafter"/>
</dbReference>